<name>A0A645IAN5_9ZZZZ</name>
<gene>
    <name evidence="1" type="ORF">SDC9_192058</name>
</gene>
<reference evidence="1" key="1">
    <citation type="submission" date="2019-08" db="EMBL/GenBank/DDBJ databases">
        <authorList>
            <person name="Kucharzyk K."/>
            <person name="Murdoch R.W."/>
            <person name="Higgins S."/>
            <person name="Loffler F."/>
        </authorList>
    </citation>
    <scope>NUCLEOTIDE SEQUENCE</scope>
</reference>
<sequence>MNAERIGIIEPRLGIGRRFNRLGTFTVSEVLGSVFIDPFQMVFSRITVVVTTQLVPKRDIGPVYTVFG</sequence>
<accession>A0A645IAN5</accession>
<dbReference type="EMBL" id="VSSQ01103639">
    <property type="protein sequence ID" value="MPN44493.1"/>
    <property type="molecule type" value="Genomic_DNA"/>
</dbReference>
<protein>
    <submittedName>
        <fullName evidence="1">Uncharacterized protein</fullName>
    </submittedName>
</protein>
<dbReference type="AlphaFoldDB" id="A0A645IAN5"/>
<evidence type="ECO:0000313" key="1">
    <source>
        <dbReference type="EMBL" id="MPN44493.1"/>
    </source>
</evidence>
<comment type="caution">
    <text evidence="1">The sequence shown here is derived from an EMBL/GenBank/DDBJ whole genome shotgun (WGS) entry which is preliminary data.</text>
</comment>
<proteinExistence type="predicted"/>
<organism evidence="1">
    <name type="scientific">bioreactor metagenome</name>
    <dbReference type="NCBI Taxonomy" id="1076179"/>
    <lineage>
        <taxon>unclassified sequences</taxon>
        <taxon>metagenomes</taxon>
        <taxon>ecological metagenomes</taxon>
    </lineage>
</organism>